<dbReference type="InterPro" id="IPR000706">
    <property type="entry name" value="AGPR_type-1"/>
</dbReference>
<keyword evidence="2 4" id="KW-0521">NADP</keyword>
<evidence type="ECO:0000256" key="5">
    <source>
        <dbReference type="PROSITE-ProRule" id="PRU10010"/>
    </source>
</evidence>
<keyword evidence="1 4" id="KW-0028">Amino-acid biosynthesis</keyword>
<dbReference type="PANTHER" id="PTHR32338">
    <property type="entry name" value="N-ACETYL-GAMMA-GLUTAMYL-PHOSPHATE REDUCTASE, CHLOROPLASTIC-RELATED-RELATED"/>
    <property type="match status" value="1"/>
</dbReference>
<dbReference type="Gene3D" id="3.40.50.720">
    <property type="entry name" value="NAD(P)-binding Rossmann-like Domain"/>
    <property type="match status" value="1"/>
</dbReference>
<dbReference type="Pfam" id="PF01118">
    <property type="entry name" value="Semialdhyde_dh"/>
    <property type="match status" value="1"/>
</dbReference>
<keyword evidence="4" id="KW-0963">Cytoplasm</keyword>
<comment type="subcellular location">
    <subcellularLocation>
        <location evidence="4">Cytoplasm</location>
    </subcellularLocation>
</comment>
<dbReference type="HAMAP" id="MF_00150">
    <property type="entry name" value="ArgC_type1"/>
    <property type="match status" value="1"/>
</dbReference>
<evidence type="ECO:0000256" key="4">
    <source>
        <dbReference type="HAMAP-Rule" id="MF_00150"/>
    </source>
</evidence>
<dbReference type="InterPro" id="IPR050085">
    <property type="entry name" value="AGPR"/>
</dbReference>
<dbReference type="PANTHER" id="PTHR32338:SF11">
    <property type="entry name" value="[LYSW]-L-2-AMINOADIPATE_[LYSW]-L-GLUTAMATE PHOSPHATE REDUCTASE-RELATED"/>
    <property type="match status" value="1"/>
</dbReference>
<evidence type="ECO:0000313" key="7">
    <source>
        <dbReference type="EMBL" id="BDG03717.1"/>
    </source>
</evidence>
<dbReference type="Proteomes" id="UP001162891">
    <property type="component" value="Chromosome"/>
</dbReference>
<organism evidence="7 8">
    <name type="scientific">Anaeromyxobacter oryzae</name>
    <dbReference type="NCBI Taxonomy" id="2918170"/>
    <lineage>
        <taxon>Bacteria</taxon>
        <taxon>Pseudomonadati</taxon>
        <taxon>Myxococcota</taxon>
        <taxon>Myxococcia</taxon>
        <taxon>Myxococcales</taxon>
        <taxon>Cystobacterineae</taxon>
        <taxon>Anaeromyxobacteraceae</taxon>
        <taxon>Anaeromyxobacter</taxon>
    </lineage>
</organism>
<evidence type="ECO:0000313" key="8">
    <source>
        <dbReference type="Proteomes" id="UP001162891"/>
    </source>
</evidence>
<comment type="pathway">
    <text evidence="4">Amino-acid biosynthesis; L-arginine biosynthesis; N(2)-acetyl-L-ornithine from L-glutamate: step 3/4.</text>
</comment>
<dbReference type="PROSITE" id="PS01224">
    <property type="entry name" value="ARGC"/>
    <property type="match status" value="1"/>
</dbReference>
<comment type="function">
    <text evidence="4">Catalyzes the NADPH-dependent reduction of N-acetyl-5-glutamyl phosphate to yield N-acetyl-L-glutamate 5-semialdehyde.</text>
</comment>
<gene>
    <name evidence="7" type="primary">argC_1</name>
    <name evidence="4" type="synonym">argC</name>
    <name evidence="7" type="ORF">AMOR_27130</name>
</gene>
<dbReference type="RefSeq" id="WP_248361967.1">
    <property type="nucleotide sequence ID" value="NZ_AP025591.1"/>
</dbReference>
<dbReference type="InterPro" id="IPR023013">
    <property type="entry name" value="AGPR_AS"/>
</dbReference>
<dbReference type="CDD" id="cd23934">
    <property type="entry name" value="AGPR_1_C"/>
    <property type="match status" value="1"/>
</dbReference>
<dbReference type="EC" id="1.2.1.38" evidence="4"/>
<evidence type="ECO:0000256" key="1">
    <source>
        <dbReference type="ARBA" id="ARBA00022605"/>
    </source>
</evidence>
<dbReference type="SUPFAM" id="SSF51735">
    <property type="entry name" value="NAD(P)-binding Rossmann-fold domains"/>
    <property type="match status" value="1"/>
</dbReference>
<comment type="catalytic activity">
    <reaction evidence="4">
        <text>N-acetyl-L-glutamate 5-semialdehyde + phosphate + NADP(+) = N-acetyl-L-glutamyl 5-phosphate + NADPH + H(+)</text>
        <dbReference type="Rhea" id="RHEA:21588"/>
        <dbReference type="ChEBI" id="CHEBI:15378"/>
        <dbReference type="ChEBI" id="CHEBI:29123"/>
        <dbReference type="ChEBI" id="CHEBI:43474"/>
        <dbReference type="ChEBI" id="CHEBI:57783"/>
        <dbReference type="ChEBI" id="CHEBI:57936"/>
        <dbReference type="ChEBI" id="CHEBI:58349"/>
        <dbReference type="EC" id="1.2.1.38"/>
    </reaction>
</comment>
<evidence type="ECO:0000256" key="2">
    <source>
        <dbReference type="ARBA" id="ARBA00022857"/>
    </source>
</evidence>
<dbReference type="EMBL" id="AP025591">
    <property type="protein sequence ID" value="BDG03717.1"/>
    <property type="molecule type" value="Genomic_DNA"/>
</dbReference>
<dbReference type="InterPro" id="IPR036291">
    <property type="entry name" value="NAD(P)-bd_dom_sf"/>
</dbReference>
<dbReference type="Pfam" id="PF22698">
    <property type="entry name" value="Semialdhyde_dhC_1"/>
    <property type="match status" value="1"/>
</dbReference>
<dbReference type="InterPro" id="IPR000534">
    <property type="entry name" value="Semialdehyde_DH_NAD-bd"/>
</dbReference>
<feature type="active site" evidence="4 5">
    <location>
        <position position="157"/>
    </location>
</feature>
<dbReference type="CDD" id="cd17895">
    <property type="entry name" value="AGPR_1_N"/>
    <property type="match status" value="1"/>
</dbReference>
<evidence type="ECO:0000256" key="3">
    <source>
        <dbReference type="ARBA" id="ARBA00023002"/>
    </source>
</evidence>
<accession>A0ABM7WW47</accession>
<feature type="domain" description="Semialdehyde dehydrogenase NAD-binding" evidence="6">
    <location>
        <begin position="8"/>
        <end position="149"/>
    </location>
</feature>
<keyword evidence="8" id="KW-1185">Reference proteome</keyword>
<comment type="similarity">
    <text evidence="4">Belongs to the NAGSA dehydrogenase family. Type 1 subfamily.</text>
</comment>
<keyword evidence="3 4" id="KW-0560">Oxidoreductase</keyword>
<reference evidence="8" key="1">
    <citation type="journal article" date="2022" name="Int. J. Syst. Evol. Microbiol.">
        <title>Anaeromyxobacter oryzae sp. nov., Anaeromyxobacter diazotrophicus sp. nov. and Anaeromyxobacter paludicola sp. nov., isolated from paddy soils.</title>
        <authorList>
            <person name="Itoh H."/>
            <person name="Xu Z."/>
            <person name="Mise K."/>
            <person name="Masuda Y."/>
            <person name="Ushijima N."/>
            <person name="Hayakawa C."/>
            <person name="Shiratori Y."/>
            <person name="Senoo K."/>
        </authorList>
    </citation>
    <scope>NUCLEOTIDE SEQUENCE [LARGE SCALE GENOMIC DNA]</scope>
    <source>
        <strain evidence="8">Red232</strain>
    </source>
</reference>
<dbReference type="Gene3D" id="3.30.360.10">
    <property type="entry name" value="Dihydrodipicolinate Reductase, domain 2"/>
    <property type="match status" value="1"/>
</dbReference>
<keyword evidence="4" id="KW-0055">Arginine biosynthesis</keyword>
<name>A0ABM7WW47_9BACT</name>
<evidence type="ECO:0000259" key="6">
    <source>
        <dbReference type="SMART" id="SM00859"/>
    </source>
</evidence>
<protein>
    <recommendedName>
        <fullName evidence="4">N-acetyl-gamma-glutamyl-phosphate reductase</fullName>
        <shortName evidence="4">AGPR</shortName>
        <ecNumber evidence="4">1.2.1.38</ecNumber>
    </recommendedName>
    <alternativeName>
        <fullName evidence="4">N-acetyl-glutamate semialdehyde dehydrogenase</fullName>
        <shortName evidence="4">NAGSA dehydrogenase</shortName>
    </alternativeName>
</protein>
<dbReference type="InterPro" id="IPR058924">
    <property type="entry name" value="AGPR_dimerisation_dom"/>
</dbReference>
<dbReference type="SUPFAM" id="SSF55347">
    <property type="entry name" value="Glyceraldehyde-3-phosphate dehydrogenase-like, C-terminal domain"/>
    <property type="match status" value="1"/>
</dbReference>
<sequence length="355" mass="37632">MATGKRFKAAVVGGSGYGGAEMIRRLLVHPDVELVRVASIDFVGEPLAAADPALEQVTDLVFEGIPPGEAAQGVDVVLLGLPHTVAASKLAEIAAASPTVKVVDMSGDFRLKDVASYERWYKHTHPCPERLKDFVYGLPELNREAIRKARFVASPGCFATTIELALLPLARAGLLEGVVHVQGITGSSGSGVAPSAGTHHPVRAGNLRTYKPLEHQHVPEITETLALAGARDLQLRFVPVSAPLVRGILATAFVELPEEWTPARLEALYRETYAGEPFVRVPRKRLPEVAAVSGSNHAEVGVAAGAPRNGRRTVTLFGATDNLVKGGAGQAIENMNLMLGLDEKASLADPGPWPP</sequence>
<proteinExistence type="inferred from homology"/>
<dbReference type="SMART" id="SM00859">
    <property type="entry name" value="Semialdhyde_dh"/>
    <property type="match status" value="1"/>
</dbReference>
<dbReference type="NCBIfam" id="TIGR01850">
    <property type="entry name" value="argC"/>
    <property type="match status" value="1"/>
</dbReference>